<dbReference type="Pfam" id="PF03861">
    <property type="entry name" value="ANTAR"/>
    <property type="match status" value="1"/>
</dbReference>
<evidence type="ECO:0000313" key="16">
    <source>
        <dbReference type="Proteomes" id="UP000505377"/>
    </source>
</evidence>
<sequence>MTQSVSEESSPVEATAPVVGLRVLVVEDEALIRLDLTEMLREEGYVVAGEAGDGEQAVKLARELAPDVVIMDVKMPKVDGIAAAGEIVGERIAPVVMLTAFSQRDLIEQARDAGAMAYLVKPFARHELVPAIELAVSRFAEKKALEDEVATLTDRLETRKLVDRAKGLLMSRQSMSEPDAFRWIQRTAMDRRTTMKAVAEAVVEGLNPPRA</sequence>
<dbReference type="InterPro" id="IPR036388">
    <property type="entry name" value="WH-like_DNA-bd_sf"/>
</dbReference>
<comment type="function">
    <text evidence="10">In addition, the PdtaR/PdtaS two-component system controls copper and nitric oxide (NO) resistance downstream of the intramembrane protease Rip1. This coupled Rip1/PdtaS/PdtaR circuit controls NO resistance and acute lung infection in mice by relieving PdtaR/PdtaS-mediated repression of isonitrile chalkophore biosynthesis. Two signals are required to fully inactivate the PdtaR/PdtaS system and mediate NO resistance: a cytoplasmic inhibitory signal through the PdtaS kinase mediated by direct sensing of NO and the production of PPE1-5', an NO-induced small RNA, to sequester PdtaR.</text>
</comment>
<dbReference type="RefSeq" id="WP_172164251.1">
    <property type="nucleotide sequence ID" value="NZ_CP053564.1"/>
</dbReference>
<dbReference type="GO" id="GO:0031564">
    <property type="term" value="P:transcription antitermination"/>
    <property type="evidence" value="ECO:0007669"/>
    <property type="project" value="UniProtKB-KW"/>
</dbReference>
<keyword evidence="8" id="KW-0804">Transcription</keyword>
<keyword evidence="6" id="KW-0805">Transcription regulation</keyword>
<comment type="function">
    <text evidence="9">Member of the two-component regulatory system PdtaR/PdtaS. This two-component system plays an essential role in mycobacterial adaptation to poor nutrient conditions. PdtaR probably acts at the level of transcriptional antitermination rather than transcriptional initiation.</text>
</comment>
<dbReference type="SUPFAM" id="SSF52172">
    <property type="entry name" value="CheY-like"/>
    <property type="match status" value="1"/>
</dbReference>
<accession>A0A6M6JMF1</accession>
<dbReference type="AlphaFoldDB" id="A0A6M6JMF1"/>
<dbReference type="FunFam" id="3.40.50.2300:FF:000050">
    <property type="entry name" value="Response regulator receiver"/>
    <property type="match status" value="1"/>
</dbReference>
<gene>
    <name evidence="15" type="ORF">HOP40_28125</name>
</gene>
<dbReference type="Gene3D" id="3.40.50.2300">
    <property type="match status" value="1"/>
</dbReference>
<feature type="domain" description="ANTAR" evidence="14">
    <location>
        <begin position="142"/>
        <end position="203"/>
    </location>
</feature>
<evidence type="ECO:0000256" key="9">
    <source>
        <dbReference type="ARBA" id="ARBA00055952"/>
    </source>
</evidence>
<dbReference type="Pfam" id="PF00072">
    <property type="entry name" value="Response_reg"/>
    <property type="match status" value="1"/>
</dbReference>
<evidence type="ECO:0000256" key="5">
    <source>
        <dbReference type="ARBA" id="ARBA00023012"/>
    </source>
</evidence>
<dbReference type="PROSITE" id="PS50110">
    <property type="entry name" value="RESPONSE_REGULATORY"/>
    <property type="match status" value="1"/>
</dbReference>
<dbReference type="PIRSF" id="PIRSF036382">
    <property type="entry name" value="RR_antiterm"/>
    <property type="match status" value="1"/>
</dbReference>
<dbReference type="PANTHER" id="PTHR43367">
    <property type="match status" value="1"/>
</dbReference>
<evidence type="ECO:0000256" key="1">
    <source>
        <dbReference type="ARBA" id="ARBA00004496"/>
    </source>
</evidence>
<evidence type="ECO:0000256" key="12">
    <source>
        <dbReference type="PROSITE-ProRule" id="PRU00169"/>
    </source>
</evidence>
<evidence type="ECO:0000256" key="2">
    <source>
        <dbReference type="ARBA" id="ARBA00022490"/>
    </source>
</evidence>
<keyword evidence="7" id="KW-0346">Stress response</keyword>
<evidence type="ECO:0000259" key="14">
    <source>
        <dbReference type="PROSITE" id="PS50921"/>
    </source>
</evidence>
<dbReference type="FunFam" id="1.10.10.10:FF:000157">
    <property type="entry name" value="Response regulator receiver"/>
    <property type="match status" value="1"/>
</dbReference>
<evidence type="ECO:0000259" key="13">
    <source>
        <dbReference type="PROSITE" id="PS50110"/>
    </source>
</evidence>
<dbReference type="Proteomes" id="UP000505377">
    <property type="component" value="Chromosome"/>
</dbReference>
<dbReference type="GO" id="GO:0005737">
    <property type="term" value="C:cytoplasm"/>
    <property type="evidence" value="ECO:0007669"/>
    <property type="project" value="UniProtKB-SubCell"/>
</dbReference>
<name>A0A6M6JMF1_9PSEU</name>
<dbReference type="PROSITE" id="PS50921">
    <property type="entry name" value="ANTAR"/>
    <property type="match status" value="1"/>
</dbReference>
<protein>
    <recommendedName>
        <fullName evidence="11">Transcriptional regulatory protein PdtaR</fullName>
    </recommendedName>
</protein>
<feature type="domain" description="Response regulatory" evidence="13">
    <location>
        <begin position="22"/>
        <end position="136"/>
    </location>
</feature>
<dbReference type="SMART" id="SM01012">
    <property type="entry name" value="ANTAR"/>
    <property type="match status" value="1"/>
</dbReference>
<dbReference type="InterPro" id="IPR011006">
    <property type="entry name" value="CheY-like_superfamily"/>
</dbReference>
<feature type="modified residue" description="4-aspartylphosphate" evidence="12">
    <location>
        <position position="72"/>
    </location>
</feature>
<dbReference type="InterPro" id="IPR005561">
    <property type="entry name" value="ANTAR"/>
</dbReference>
<keyword evidence="3 12" id="KW-0597">Phosphoprotein</keyword>
<evidence type="ECO:0000256" key="8">
    <source>
        <dbReference type="ARBA" id="ARBA00023163"/>
    </source>
</evidence>
<dbReference type="PANTHER" id="PTHR43367:SF1">
    <property type="entry name" value="TWO-COMPONENT RESPONSE REGULATOR-LIKE APRR6-RELATED"/>
    <property type="match status" value="1"/>
</dbReference>
<keyword evidence="4" id="KW-0889">Transcription antitermination</keyword>
<reference evidence="15 16" key="1">
    <citation type="submission" date="2020-05" db="EMBL/GenBank/DDBJ databases">
        <authorList>
            <person name="Mo P."/>
        </authorList>
    </citation>
    <scope>NUCLEOTIDE SEQUENCE [LARGE SCALE GENOMIC DNA]</scope>
    <source>
        <strain evidence="15 16">Gen01</strain>
    </source>
</reference>
<keyword evidence="2" id="KW-0963">Cytoplasm</keyword>
<dbReference type="InterPro" id="IPR008327">
    <property type="entry name" value="Sig_transdc_resp-reg_antiterm"/>
</dbReference>
<dbReference type="InterPro" id="IPR001789">
    <property type="entry name" value="Sig_transdc_resp-reg_receiver"/>
</dbReference>
<dbReference type="Gene3D" id="1.10.10.10">
    <property type="entry name" value="Winged helix-like DNA-binding domain superfamily/Winged helix DNA-binding domain"/>
    <property type="match status" value="1"/>
</dbReference>
<evidence type="ECO:0000313" key="15">
    <source>
        <dbReference type="EMBL" id="QJY49148.1"/>
    </source>
</evidence>
<dbReference type="GO" id="GO:0003723">
    <property type="term" value="F:RNA binding"/>
    <property type="evidence" value="ECO:0007669"/>
    <property type="project" value="InterPro"/>
</dbReference>
<evidence type="ECO:0000256" key="7">
    <source>
        <dbReference type="ARBA" id="ARBA00023016"/>
    </source>
</evidence>
<evidence type="ECO:0000256" key="6">
    <source>
        <dbReference type="ARBA" id="ARBA00023015"/>
    </source>
</evidence>
<comment type="subcellular location">
    <subcellularLocation>
        <location evidence="1">Cytoplasm</location>
    </subcellularLocation>
</comment>
<organism evidence="15 16">
    <name type="scientific">Pseudonocardia broussonetiae</name>
    <dbReference type="NCBI Taxonomy" id="2736640"/>
    <lineage>
        <taxon>Bacteria</taxon>
        <taxon>Bacillati</taxon>
        <taxon>Actinomycetota</taxon>
        <taxon>Actinomycetes</taxon>
        <taxon>Pseudonocardiales</taxon>
        <taxon>Pseudonocardiaceae</taxon>
        <taxon>Pseudonocardia</taxon>
    </lineage>
</organism>
<dbReference type="SMART" id="SM00448">
    <property type="entry name" value="REC"/>
    <property type="match status" value="1"/>
</dbReference>
<dbReference type="KEGG" id="pbro:HOP40_28125"/>
<evidence type="ECO:0000256" key="11">
    <source>
        <dbReference type="ARBA" id="ARBA00071182"/>
    </source>
</evidence>
<proteinExistence type="predicted"/>
<evidence type="ECO:0000256" key="3">
    <source>
        <dbReference type="ARBA" id="ARBA00022553"/>
    </source>
</evidence>
<keyword evidence="16" id="KW-1185">Reference proteome</keyword>
<keyword evidence="5" id="KW-0902">Two-component regulatory system</keyword>
<evidence type="ECO:0000256" key="4">
    <source>
        <dbReference type="ARBA" id="ARBA00022814"/>
    </source>
</evidence>
<evidence type="ECO:0000256" key="10">
    <source>
        <dbReference type="ARBA" id="ARBA00059282"/>
    </source>
</evidence>
<dbReference type="GO" id="GO:0000160">
    <property type="term" value="P:phosphorelay signal transduction system"/>
    <property type="evidence" value="ECO:0007669"/>
    <property type="project" value="UniProtKB-KW"/>
</dbReference>
<dbReference type="EMBL" id="CP053564">
    <property type="protein sequence ID" value="QJY49148.1"/>
    <property type="molecule type" value="Genomic_DNA"/>
</dbReference>